<sequence length="111" mass="12881">MFFLYGEKELEINLRNRVFNVIRVLEYEAGARELSGKDYEYAMWIFRNQGTILPSKVLTEGKTVKVIEGPLLDEIGKIIRLDKHKKKAWVEIDFCGQSRIISLSVECLTEV</sequence>
<evidence type="ECO:0000313" key="2">
    <source>
        <dbReference type="EMBL" id="EYE87672.1"/>
    </source>
</evidence>
<dbReference type="AlphaFoldDB" id="A0A017RSP8"/>
<dbReference type="STRING" id="1403537.Q428_11975"/>
<dbReference type="InterPro" id="IPR014722">
    <property type="entry name" value="Rib_uL2_dom2"/>
</dbReference>
<dbReference type="EMBL" id="AZQP01000042">
    <property type="protein sequence ID" value="EYE87672.1"/>
    <property type="molecule type" value="Genomic_DNA"/>
</dbReference>
<dbReference type="Pfam" id="PF00467">
    <property type="entry name" value="KOW"/>
    <property type="match status" value="1"/>
</dbReference>
<protein>
    <recommendedName>
        <fullName evidence="1">KOW domain-containing protein</fullName>
    </recommendedName>
</protein>
<accession>A0A017RSP8</accession>
<name>A0A017RSP8_9CLOT</name>
<feature type="domain" description="KOW" evidence="1">
    <location>
        <begin position="60"/>
        <end position="93"/>
    </location>
</feature>
<dbReference type="SUPFAM" id="SSF50104">
    <property type="entry name" value="Translation proteins SH3-like domain"/>
    <property type="match status" value="1"/>
</dbReference>
<dbReference type="OrthoDB" id="1681764at2"/>
<proteinExistence type="predicted"/>
<evidence type="ECO:0000313" key="3">
    <source>
        <dbReference type="Proteomes" id="UP000019681"/>
    </source>
</evidence>
<organism evidence="2 3">
    <name type="scientific">Fervidicella metallireducens AeB</name>
    <dbReference type="NCBI Taxonomy" id="1403537"/>
    <lineage>
        <taxon>Bacteria</taxon>
        <taxon>Bacillati</taxon>
        <taxon>Bacillota</taxon>
        <taxon>Clostridia</taxon>
        <taxon>Eubacteriales</taxon>
        <taxon>Clostridiaceae</taxon>
        <taxon>Fervidicella</taxon>
    </lineage>
</organism>
<dbReference type="CDD" id="cd06091">
    <property type="entry name" value="KOW_NusG"/>
    <property type="match status" value="1"/>
</dbReference>
<dbReference type="RefSeq" id="WP_035381058.1">
    <property type="nucleotide sequence ID" value="NZ_AZQP01000042.1"/>
</dbReference>
<dbReference type="Gene3D" id="2.30.30.30">
    <property type="match status" value="1"/>
</dbReference>
<reference evidence="2 3" key="1">
    <citation type="journal article" date="2014" name="Genome Announc.">
        <title>Draft Genome Sequence of Fervidicella metallireducens Strain AeBT, an Iron-Reducing Thermoanaerobe from the Great Artesian Basin.</title>
        <authorList>
            <person name="Patel B.K."/>
        </authorList>
    </citation>
    <scope>NUCLEOTIDE SEQUENCE [LARGE SCALE GENOMIC DNA]</scope>
    <source>
        <strain evidence="2 3">AeB</strain>
    </source>
</reference>
<evidence type="ECO:0000259" key="1">
    <source>
        <dbReference type="Pfam" id="PF00467"/>
    </source>
</evidence>
<dbReference type="Proteomes" id="UP000019681">
    <property type="component" value="Unassembled WGS sequence"/>
</dbReference>
<comment type="caution">
    <text evidence="2">The sequence shown here is derived from an EMBL/GenBank/DDBJ whole genome shotgun (WGS) entry which is preliminary data.</text>
</comment>
<dbReference type="InterPro" id="IPR005824">
    <property type="entry name" value="KOW"/>
</dbReference>
<keyword evidence="3" id="KW-1185">Reference proteome</keyword>
<dbReference type="InterPro" id="IPR008991">
    <property type="entry name" value="Translation_prot_SH3-like_sf"/>
</dbReference>
<gene>
    <name evidence="2" type="ORF">Q428_11975</name>
</gene>